<dbReference type="SMART" id="SM00729">
    <property type="entry name" value="Elp3"/>
    <property type="match status" value="1"/>
</dbReference>
<dbReference type="HOGENOM" id="CLU_009273_0_1_9"/>
<comment type="similarity">
    <text evidence="10">Belongs to the radical SAM superfamily. MoaA family.</text>
</comment>
<dbReference type="InterPro" id="IPR050105">
    <property type="entry name" value="MoCo_biosynth_MoaA/MoaC"/>
</dbReference>
<feature type="binding site" evidence="10">
    <location>
        <begin position="274"/>
        <end position="276"/>
    </location>
    <ligand>
        <name>GTP</name>
        <dbReference type="ChEBI" id="CHEBI:37565"/>
    </ligand>
</feature>
<proteinExistence type="inferred from homology"/>
<feature type="binding site" evidence="10">
    <location>
        <position position="28"/>
    </location>
    <ligand>
        <name>[4Fe-4S] cluster</name>
        <dbReference type="ChEBI" id="CHEBI:49883"/>
        <label>1</label>
        <note>4Fe-4S-S-AdoMet</note>
    </ligand>
</feature>
<evidence type="ECO:0000259" key="11">
    <source>
        <dbReference type="PROSITE" id="PS51918"/>
    </source>
</evidence>
<evidence type="ECO:0000256" key="5">
    <source>
        <dbReference type="ARBA" id="ARBA00023004"/>
    </source>
</evidence>
<feature type="binding site" evidence="10">
    <location>
        <position position="269"/>
    </location>
    <ligand>
        <name>[4Fe-4S] cluster</name>
        <dbReference type="ChEBI" id="CHEBI:49883"/>
        <label>2</label>
        <note>4Fe-4S-substrate</note>
    </ligand>
</feature>
<feature type="binding site" evidence="10">
    <location>
        <position position="71"/>
    </location>
    <ligand>
        <name>S-adenosyl-L-methionine</name>
        <dbReference type="ChEBI" id="CHEBI:59789"/>
    </ligand>
</feature>
<dbReference type="GO" id="GO:0051539">
    <property type="term" value="F:4 iron, 4 sulfur cluster binding"/>
    <property type="evidence" value="ECO:0007669"/>
    <property type="project" value="UniProtKB-UniRule"/>
</dbReference>
<dbReference type="PROSITE" id="PS51918">
    <property type="entry name" value="RADICAL_SAM"/>
    <property type="match status" value="1"/>
</dbReference>
<dbReference type="STRING" id="169760.PSTEL_13370"/>
<comment type="subunit">
    <text evidence="10">Monomer and homodimer.</text>
</comment>
<dbReference type="PANTHER" id="PTHR22960">
    <property type="entry name" value="MOLYBDOPTERIN COFACTOR SYNTHESIS PROTEIN A"/>
    <property type="match status" value="1"/>
</dbReference>
<feature type="binding site" evidence="10">
    <location>
        <position position="98"/>
    </location>
    <ligand>
        <name>GTP</name>
        <dbReference type="ChEBI" id="CHEBI:37565"/>
    </ligand>
</feature>
<protein>
    <recommendedName>
        <fullName evidence="10">GTP 3',8-cyclase</fullName>
        <ecNumber evidence="10">4.1.99.22</ecNumber>
    </recommendedName>
    <alternativeName>
        <fullName evidence="10">Molybdenum cofactor biosynthesis protein A</fullName>
    </alternativeName>
</protein>
<dbReference type="GO" id="GO:1904047">
    <property type="term" value="F:S-adenosyl-L-methionine binding"/>
    <property type="evidence" value="ECO:0007669"/>
    <property type="project" value="UniProtKB-UniRule"/>
</dbReference>
<evidence type="ECO:0000256" key="10">
    <source>
        <dbReference type="HAMAP-Rule" id="MF_01225"/>
    </source>
</evidence>
<keyword evidence="4 10" id="KW-0547">Nucleotide-binding</keyword>
<dbReference type="Proteomes" id="UP000029507">
    <property type="component" value="Chromosome"/>
</dbReference>
<feature type="domain" description="Radical SAM core" evidence="11">
    <location>
        <begin position="8"/>
        <end position="224"/>
    </location>
</feature>
<dbReference type="SFLD" id="SFLDG01383">
    <property type="entry name" value="cyclic_pyranopterin_phosphate"/>
    <property type="match status" value="1"/>
</dbReference>
<keyword evidence="8 10" id="KW-0501">Molybdenum cofactor biosynthesis</keyword>
<feature type="binding site" evidence="10">
    <location>
        <position position="272"/>
    </location>
    <ligand>
        <name>[4Fe-4S] cluster</name>
        <dbReference type="ChEBI" id="CHEBI:49883"/>
        <label>2</label>
        <note>4Fe-4S-substrate</note>
    </ligand>
</feature>
<comment type="pathway">
    <text evidence="10">Cofactor biosynthesis; molybdopterin biosynthesis.</text>
</comment>
<dbReference type="SFLD" id="SFLDS00029">
    <property type="entry name" value="Radical_SAM"/>
    <property type="match status" value="1"/>
</dbReference>
<dbReference type="InterPro" id="IPR040064">
    <property type="entry name" value="MoaA-like"/>
</dbReference>
<dbReference type="CDD" id="cd21117">
    <property type="entry name" value="Twitch_MoaA"/>
    <property type="match status" value="1"/>
</dbReference>
<dbReference type="Gene3D" id="3.20.20.70">
    <property type="entry name" value="Aldolase class I"/>
    <property type="match status" value="1"/>
</dbReference>
<sequence>MTDRLVDSFGRVHNYVRISVTDLCNLGCQYCRPGSALSCKVKSELLSFDQLTAVVEALAHMGVTKVRLTGGEPLLRPRLESLIGRLSGIKGISRIGLTTNGMLLGPRASLLRQAGLTDVNISIDSLVPERYAGITGGGDFNRVIKSIESSCKAGFDKVKLNVVLMHGVNDDEIEAFLKLTINYPLFIRFIEYMPIGDRIQAWRSEYMPAESILARCEEKGWQIEPVGNTGQLIDSLHGENDISGPARYYRIAGAAGEFGLISPVSRHFCESCNRLRITANGCVKPCLYWNEEWDLKPYIDDEEKLRHVFLQSLAGKPLRHEMTIAKEETSSKPHTLRQMSQIGG</sequence>
<evidence type="ECO:0000256" key="6">
    <source>
        <dbReference type="ARBA" id="ARBA00023014"/>
    </source>
</evidence>
<evidence type="ECO:0000256" key="1">
    <source>
        <dbReference type="ARBA" id="ARBA00022485"/>
    </source>
</evidence>
<dbReference type="GO" id="GO:0005525">
    <property type="term" value="F:GTP binding"/>
    <property type="evidence" value="ECO:0007669"/>
    <property type="project" value="UniProtKB-UniRule"/>
</dbReference>
<reference evidence="12 13" key="1">
    <citation type="submission" date="2014-08" db="EMBL/GenBank/DDBJ databases">
        <title>Comparative genomics of the Paenibacillus odorifer group.</title>
        <authorList>
            <person name="den Bakker H.C."/>
            <person name="Tsai Y.-C."/>
            <person name="Martin N."/>
            <person name="Korlach J."/>
            <person name="Wiedmann M."/>
        </authorList>
    </citation>
    <scope>NUCLEOTIDE SEQUENCE [LARGE SCALE GENOMIC DNA]</scope>
    <source>
        <strain evidence="12 13">DSM 14472</strain>
    </source>
</reference>
<dbReference type="InterPro" id="IPR058240">
    <property type="entry name" value="rSAM_sf"/>
</dbReference>
<evidence type="ECO:0000256" key="2">
    <source>
        <dbReference type="ARBA" id="ARBA00022691"/>
    </source>
</evidence>
<keyword evidence="2 10" id="KW-0949">S-adenosyl-L-methionine</keyword>
<dbReference type="InterPro" id="IPR010505">
    <property type="entry name" value="MoaA_twitch"/>
</dbReference>
<accession>A0A089LXI4</accession>
<feature type="binding site" evidence="10">
    <location>
        <position position="159"/>
    </location>
    <ligand>
        <name>GTP</name>
        <dbReference type="ChEBI" id="CHEBI:37565"/>
    </ligand>
</feature>
<feature type="binding site" evidence="10">
    <location>
        <position position="193"/>
    </location>
    <ligand>
        <name>S-adenosyl-L-methionine</name>
        <dbReference type="ChEBI" id="CHEBI:59789"/>
    </ligand>
</feature>
<feature type="binding site" evidence="10">
    <location>
        <position position="24"/>
    </location>
    <ligand>
        <name>[4Fe-4S] cluster</name>
        <dbReference type="ChEBI" id="CHEBI:49883"/>
        <label>1</label>
        <note>4Fe-4S-S-AdoMet</note>
    </ligand>
</feature>
<dbReference type="SUPFAM" id="SSF102114">
    <property type="entry name" value="Radical SAM enzymes"/>
    <property type="match status" value="1"/>
</dbReference>
<dbReference type="AlphaFoldDB" id="A0A089LXI4"/>
<feature type="binding site" evidence="10">
    <location>
        <position position="122"/>
    </location>
    <ligand>
        <name>S-adenosyl-L-methionine</name>
        <dbReference type="ChEBI" id="CHEBI:59789"/>
    </ligand>
</feature>
<dbReference type="PANTHER" id="PTHR22960:SF0">
    <property type="entry name" value="MOLYBDENUM COFACTOR BIOSYNTHESIS PROTEIN 1"/>
    <property type="match status" value="1"/>
</dbReference>
<dbReference type="KEGG" id="pste:PSTEL_13370"/>
<dbReference type="EMBL" id="CP009286">
    <property type="protein sequence ID" value="AIQ63928.1"/>
    <property type="molecule type" value="Genomic_DNA"/>
</dbReference>
<keyword evidence="6 10" id="KW-0411">Iron-sulfur</keyword>
<dbReference type="RefSeq" id="WP_038700809.1">
    <property type="nucleotide sequence ID" value="NZ_CP009286.1"/>
</dbReference>
<dbReference type="GO" id="GO:0061799">
    <property type="term" value="F:cyclic pyranopterin monophosphate synthase activity"/>
    <property type="evidence" value="ECO:0007669"/>
    <property type="project" value="TreeGrafter"/>
</dbReference>
<evidence type="ECO:0000256" key="4">
    <source>
        <dbReference type="ARBA" id="ARBA00022741"/>
    </source>
</evidence>
<dbReference type="CDD" id="cd01335">
    <property type="entry name" value="Radical_SAM"/>
    <property type="match status" value="1"/>
</dbReference>
<dbReference type="GO" id="GO:0061798">
    <property type="term" value="F:GTP 3',8'-cyclase activity"/>
    <property type="evidence" value="ECO:0007669"/>
    <property type="project" value="UniProtKB-UniRule"/>
</dbReference>
<keyword evidence="1 10" id="KW-0004">4Fe-4S</keyword>
<evidence type="ECO:0000313" key="13">
    <source>
        <dbReference type="Proteomes" id="UP000029507"/>
    </source>
</evidence>
<organism evidence="12 13">
    <name type="scientific">Paenibacillus stellifer</name>
    <dbReference type="NCBI Taxonomy" id="169760"/>
    <lineage>
        <taxon>Bacteria</taxon>
        <taxon>Bacillati</taxon>
        <taxon>Bacillota</taxon>
        <taxon>Bacilli</taxon>
        <taxon>Bacillales</taxon>
        <taxon>Paenibacillaceae</taxon>
        <taxon>Paenibacillus</taxon>
    </lineage>
</organism>
<dbReference type="InterPro" id="IPR006638">
    <property type="entry name" value="Elp3/MiaA/NifB-like_rSAM"/>
</dbReference>
<dbReference type="EC" id="4.1.99.22" evidence="10"/>
<dbReference type="OrthoDB" id="9763993at2"/>
<dbReference type="GO" id="GO:0006777">
    <property type="term" value="P:Mo-molybdopterin cofactor biosynthetic process"/>
    <property type="evidence" value="ECO:0007669"/>
    <property type="project" value="UniProtKB-UniRule"/>
</dbReference>
<evidence type="ECO:0000256" key="7">
    <source>
        <dbReference type="ARBA" id="ARBA00023134"/>
    </source>
</evidence>
<comment type="cofactor">
    <cofactor evidence="10">
        <name>[4Fe-4S] cluster</name>
        <dbReference type="ChEBI" id="CHEBI:49883"/>
    </cofactor>
    <text evidence="10">Binds 2 [4Fe-4S] clusters. Binds 1 [4Fe-4S] cluster coordinated with 3 cysteines and an exchangeable S-adenosyl-L-methionine and 1 [4Fe-4S] cluster coordinated with 3 cysteines and the GTP-derived substrate.</text>
</comment>
<keyword evidence="7 10" id="KW-0342">GTP-binding</keyword>
<feature type="binding site" evidence="10">
    <location>
        <position position="30"/>
    </location>
    <ligand>
        <name>S-adenosyl-L-methionine</name>
        <dbReference type="ChEBI" id="CHEBI:59789"/>
    </ligand>
</feature>
<dbReference type="InterPro" id="IPR013483">
    <property type="entry name" value="MoaA"/>
</dbReference>
<dbReference type="Pfam" id="PF04055">
    <property type="entry name" value="Radical_SAM"/>
    <property type="match status" value="1"/>
</dbReference>
<dbReference type="NCBIfam" id="TIGR02666">
    <property type="entry name" value="moaA"/>
    <property type="match status" value="1"/>
</dbReference>
<keyword evidence="5 10" id="KW-0408">Iron</keyword>
<keyword evidence="9 10" id="KW-0456">Lyase</keyword>
<name>A0A089LXI4_9BACL</name>
<feature type="binding site" evidence="10">
    <location>
        <position position="31"/>
    </location>
    <ligand>
        <name>[4Fe-4S] cluster</name>
        <dbReference type="ChEBI" id="CHEBI:49883"/>
        <label>1</label>
        <note>4Fe-4S-S-AdoMet</note>
    </ligand>
</feature>
<dbReference type="HAMAP" id="MF_01225_B">
    <property type="entry name" value="MoaA_B"/>
    <property type="match status" value="1"/>
</dbReference>
<dbReference type="SFLD" id="SFLDG01067">
    <property type="entry name" value="SPASM/twitch_domain_containing"/>
    <property type="match status" value="1"/>
</dbReference>
<feature type="binding site" evidence="10">
    <location>
        <position position="17"/>
    </location>
    <ligand>
        <name>GTP</name>
        <dbReference type="ChEBI" id="CHEBI:37565"/>
    </ligand>
</feature>
<keyword evidence="3 10" id="KW-0479">Metal-binding</keyword>
<dbReference type="InterPro" id="IPR007197">
    <property type="entry name" value="rSAM"/>
</dbReference>
<dbReference type="SFLD" id="SFLDG01386">
    <property type="entry name" value="main_SPASM_domain-containing"/>
    <property type="match status" value="1"/>
</dbReference>
<evidence type="ECO:0000313" key="12">
    <source>
        <dbReference type="EMBL" id="AIQ63928.1"/>
    </source>
</evidence>
<keyword evidence="13" id="KW-1185">Reference proteome</keyword>
<evidence type="ECO:0000256" key="3">
    <source>
        <dbReference type="ARBA" id="ARBA00022723"/>
    </source>
</evidence>
<dbReference type="InterPro" id="IPR013785">
    <property type="entry name" value="Aldolase_TIM"/>
</dbReference>
<feature type="binding site" evidence="10">
    <location>
        <position position="67"/>
    </location>
    <ligand>
        <name>GTP</name>
        <dbReference type="ChEBI" id="CHEBI:37565"/>
    </ligand>
</feature>
<dbReference type="UniPathway" id="UPA00344"/>
<dbReference type="Pfam" id="PF06463">
    <property type="entry name" value="Mob_synth_C"/>
    <property type="match status" value="1"/>
</dbReference>
<comment type="catalytic activity">
    <reaction evidence="10">
        <text>GTP + AH2 + S-adenosyl-L-methionine = (8S)-3',8-cyclo-7,8-dihydroguanosine 5'-triphosphate + 5'-deoxyadenosine + L-methionine + A + H(+)</text>
        <dbReference type="Rhea" id="RHEA:49576"/>
        <dbReference type="ChEBI" id="CHEBI:13193"/>
        <dbReference type="ChEBI" id="CHEBI:15378"/>
        <dbReference type="ChEBI" id="CHEBI:17319"/>
        <dbReference type="ChEBI" id="CHEBI:17499"/>
        <dbReference type="ChEBI" id="CHEBI:37565"/>
        <dbReference type="ChEBI" id="CHEBI:57844"/>
        <dbReference type="ChEBI" id="CHEBI:59789"/>
        <dbReference type="ChEBI" id="CHEBI:131766"/>
        <dbReference type="EC" id="4.1.99.22"/>
    </reaction>
</comment>
<gene>
    <name evidence="10" type="primary">moaA</name>
    <name evidence="12" type="ORF">PSTEL_13370</name>
</gene>
<comment type="function">
    <text evidence="10">Catalyzes the cyclization of GTP to (8S)-3',8-cyclo-7,8-dihydroguanosine 5'-triphosphate.</text>
</comment>
<dbReference type="GO" id="GO:0046872">
    <property type="term" value="F:metal ion binding"/>
    <property type="evidence" value="ECO:0007669"/>
    <property type="project" value="UniProtKB-KW"/>
</dbReference>
<feature type="binding site" evidence="10">
    <location>
        <position position="286"/>
    </location>
    <ligand>
        <name>[4Fe-4S] cluster</name>
        <dbReference type="ChEBI" id="CHEBI:49883"/>
        <label>2</label>
        <note>4Fe-4S-substrate</note>
    </ligand>
</feature>
<evidence type="ECO:0000256" key="8">
    <source>
        <dbReference type="ARBA" id="ARBA00023150"/>
    </source>
</evidence>
<evidence type="ECO:0000256" key="9">
    <source>
        <dbReference type="ARBA" id="ARBA00023239"/>
    </source>
</evidence>